<feature type="compositionally biased region" description="Acidic residues" evidence="8">
    <location>
        <begin position="415"/>
        <end position="435"/>
    </location>
</feature>
<feature type="compositionally biased region" description="Basic and acidic residues" evidence="8">
    <location>
        <begin position="328"/>
        <end position="352"/>
    </location>
</feature>
<dbReference type="EMBL" id="BEGY01000054">
    <property type="protein sequence ID" value="GAX80627.1"/>
    <property type="molecule type" value="Genomic_DNA"/>
</dbReference>
<organism evidence="10 11">
    <name type="scientific">Chlamydomonas eustigma</name>
    <dbReference type="NCBI Taxonomy" id="1157962"/>
    <lineage>
        <taxon>Eukaryota</taxon>
        <taxon>Viridiplantae</taxon>
        <taxon>Chlorophyta</taxon>
        <taxon>core chlorophytes</taxon>
        <taxon>Chlorophyceae</taxon>
        <taxon>CS clade</taxon>
        <taxon>Chlamydomonadales</taxon>
        <taxon>Chlamydomonadaceae</taxon>
        <taxon>Chlamydomonas</taxon>
    </lineage>
</organism>
<evidence type="ECO:0000256" key="2">
    <source>
        <dbReference type="ARBA" id="ARBA00010386"/>
    </source>
</evidence>
<sequence length="455" mass="51108">MDLEALQKELEDLRKDRFETKQRLNVQRFGPGPSLTSPRGDSFERLERSLRHEWDSRQGPNRPDGPPRDLGRGSGFDRPQGPRGSVFGRMSQRAPDAFNNAATEVPTHNAPRMSSERERNGPDALESPSTDVPVVRKRILSAVVVQGSGEETPGEETGEEERNGHEQRDSKRPALESPTEDTGMKKRNRRMFGSLLGTLQKFRDDDKKYQASEQAQRRVEIQRKAEERAKEESERLRRLAAEQRAAQRRSELDHLQEVSLKADMKLLEIIYAKKIQRKEQLNKFLATKTTPVLFWMPVESSEETDALAETLNQELQQWKESMISELEAEKEGLKERSALRREEAARRREAAASRRLQVGNGGGLEARGGAGAEGAGNEEDREEMEAGEYDDADDAKEGAGKSQGHAQGTHKTVVDDSEEPGQVEEGADEEAEMDEDRVVDAEGREANTVEDLLAE</sequence>
<dbReference type="GO" id="GO:0071013">
    <property type="term" value="C:catalytic step 2 spliceosome"/>
    <property type="evidence" value="ECO:0007669"/>
    <property type="project" value="TreeGrafter"/>
</dbReference>
<feature type="region of interest" description="Disordered" evidence="8">
    <location>
        <begin position="328"/>
        <end position="455"/>
    </location>
</feature>
<dbReference type="PANTHER" id="PTHR12707:SF0">
    <property type="entry name" value="PININ"/>
    <property type="match status" value="1"/>
</dbReference>
<dbReference type="Proteomes" id="UP000232323">
    <property type="component" value="Unassembled WGS sequence"/>
</dbReference>
<evidence type="ECO:0000256" key="3">
    <source>
        <dbReference type="ARBA" id="ARBA00022664"/>
    </source>
</evidence>
<evidence type="ECO:0000256" key="7">
    <source>
        <dbReference type="ARBA" id="ARBA00023242"/>
    </source>
</evidence>
<keyword evidence="6" id="KW-0508">mRNA splicing</keyword>
<evidence type="ECO:0000313" key="10">
    <source>
        <dbReference type="EMBL" id="GAX80627.1"/>
    </source>
</evidence>
<dbReference type="GO" id="GO:0008380">
    <property type="term" value="P:RNA splicing"/>
    <property type="evidence" value="ECO:0007669"/>
    <property type="project" value="UniProtKB-KW"/>
</dbReference>
<name>A0A250XC11_9CHLO</name>
<dbReference type="AlphaFoldDB" id="A0A250XC11"/>
<dbReference type="GO" id="GO:0006397">
    <property type="term" value="P:mRNA processing"/>
    <property type="evidence" value="ECO:0007669"/>
    <property type="project" value="UniProtKB-KW"/>
</dbReference>
<keyword evidence="5" id="KW-0804">Transcription</keyword>
<evidence type="ECO:0000256" key="8">
    <source>
        <dbReference type="SAM" id="MobiDB-lite"/>
    </source>
</evidence>
<dbReference type="STRING" id="1157962.A0A250XC11"/>
<evidence type="ECO:0000256" key="6">
    <source>
        <dbReference type="ARBA" id="ARBA00023187"/>
    </source>
</evidence>
<protein>
    <recommendedName>
        <fullName evidence="9">Pinin/SDK/MemA protein domain-containing protein</fullName>
    </recommendedName>
</protein>
<feature type="compositionally biased region" description="Acidic residues" evidence="8">
    <location>
        <begin position="376"/>
        <end position="394"/>
    </location>
</feature>
<dbReference type="PANTHER" id="PTHR12707">
    <property type="entry name" value="PINN"/>
    <property type="match status" value="1"/>
</dbReference>
<keyword evidence="11" id="KW-1185">Reference proteome</keyword>
<feature type="region of interest" description="Disordered" evidence="8">
    <location>
        <begin position="203"/>
        <end position="234"/>
    </location>
</feature>
<reference evidence="10 11" key="1">
    <citation type="submission" date="2017-08" db="EMBL/GenBank/DDBJ databases">
        <title>Acidophilic green algal genome provides insights into adaptation to an acidic environment.</title>
        <authorList>
            <person name="Hirooka S."/>
            <person name="Hirose Y."/>
            <person name="Kanesaki Y."/>
            <person name="Higuchi S."/>
            <person name="Fujiwara T."/>
            <person name="Onuma R."/>
            <person name="Era A."/>
            <person name="Ohbayashi R."/>
            <person name="Uzuka A."/>
            <person name="Nozaki H."/>
            <person name="Yoshikawa H."/>
            <person name="Miyagishima S.Y."/>
        </authorList>
    </citation>
    <scope>NUCLEOTIDE SEQUENCE [LARGE SCALE GENOMIC DNA]</scope>
    <source>
        <strain evidence="10 11">NIES-2499</strain>
    </source>
</reference>
<comment type="similarity">
    <text evidence="2">Belongs to the pinin family.</text>
</comment>
<feature type="compositionally biased region" description="Basic and acidic residues" evidence="8">
    <location>
        <begin position="160"/>
        <end position="174"/>
    </location>
</feature>
<keyword evidence="4" id="KW-0805">Transcription regulation</keyword>
<feature type="domain" description="Pinin/SDK/MemA protein" evidence="9">
    <location>
        <begin position="185"/>
        <end position="309"/>
    </location>
</feature>
<dbReference type="InterPro" id="IPR006786">
    <property type="entry name" value="Pinin_SDK_MemA"/>
</dbReference>
<dbReference type="OrthoDB" id="551519at2759"/>
<evidence type="ECO:0000313" key="11">
    <source>
        <dbReference type="Proteomes" id="UP000232323"/>
    </source>
</evidence>
<accession>A0A250XC11</accession>
<dbReference type="Pfam" id="PF04696">
    <property type="entry name" value="Pinin_SDK_memA"/>
    <property type="match status" value="1"/>
</dbReference>
<dbReference type="InterPro" id="IPR039853">
    <property type="entry name" value="Pinin"/>
</dbReference>
<comment type="caution">
    <text evidence="10">The sequence shown here is derived from an EMBL/GenBank/DDBJ whole genome shotgun (WGS) entry which is preliminary data.</text>
</comment>
<evidence type="ECO:0000256" key="4">
    <source>
        <dbReference type="ARBA" id="ARBA00023015"/>
    </source>
</evidence>
<feature type="compositionally biased region" description="Gly residues" evidence="8">
    <location>
        <begin position="359"/>
        <end position="374"/>
    </location>
</feature>
<feature type="compositionally biased region" description="Basic and acidic residues" evidence="8">
    <location>
        <begin position="436"/>
        <end position="447"/>
    </location>
</feature>
<keyword evidence="3" id="KW-0507">mRNA processing</keyword>
<comment type="subcellular location">
    <subcellularLocation>
        <location evidence="1">Nucleus</location>
    </subcellularLocation>
</comment>
<evidence type="ECO:0000256" key="5">
    <source>
        <dbReference type="ARBA" id="ARBA00023163"/>
    </source>
</evidence>
<evidence type="ECO:0000259" key="9">
    <source>
        <dbReference type="Pfam" id="PF04696"/>
    </source>
</evidence>
<feature type="region of interest" description="Disordered" evidence="8">
    <location>
        <begin position="22"/>
        <end position="190"/>
    </location>
</feature>
<feature type="compositionally biased region" description="Basic and acidic residues" evidence="8">
    <location>
        <begin position="41"/>
        <end position="56"/>
    </location>
</feature>
<evidence type="ECO:0000256" key="1">
    <source>
        <dbReference type="ARBA" id="ARBA00004123"/>
    </source>
</evidence>
<keyword evidence="7" id="KW-0539">Nucleus</keyword>
<gene>
    <name evidence="10" type="ORF">CEUSTIGMA_g8062.t1</name>
</gene>
<proteinExistence type="inferred from homology"/>